<gene>
    <name evidence="2" type="ORF">MVAC_08529</name>
</gene>
<dbReference type="HOGENOM" id="CLU_171030_0_0_11"/>
<dbReference type="Proteomes" id="UP000006072">
    <property type="component" value="Unassembled WGS sequence"/>
</dbReference>
<accession>K0UVB8</accession>
<feature type="transmembrane region" description="Helical" evidence="1">
    <location>
        <begin position="88"/>
        <end position="108"/>
    </location>
</feature>
<evidence type="ECO:0008006" key="4">
    <source>
        <dbReference type="Google" id="ProtNLM"/>
    </source>
</evidence>
<dbReference type="AlphaFoldDB" id="K0UVB8"/>
<organism evidence="2 3">
    <name type="scientific">Mycolicibacterium vaccae ATCC 25954</name>
    <dbReference type="NCBI Taxonomy" id="1194972"/>
    <lineage>
        <taxon>Bacteria</taxon>
        <taxon>Bacillati</taxon>
        <taxon>Actinomycetota</taxon>
        <taxon>Actinomycetes</taxon>
        <taxon>Mycobacteriales</taxon>
        <taxon>Mycobacteriaceae</taxon>
        <taxon>Mycolicibacterium</taxon>
    </lineage>
</organism>
<evidence type="ECO:0000313" key="2">
    <source>
        <dbReference type="EMBL" id="EJZ10751.1"/>
    </source>
</evidence>
<dbReference type="eggNOG" id="ENOG50322SQ">
    <property type="taxonomic scope" value="Bacteria"/>
</dbReference>
<reference evidence="2 3" key="1">
    <citation type="journal article" date="2012" name="J. Bacteriol.">
        <title>Complete Genome Sequence of Mycobacterium vaccae Type Strain ATCC 25954.</title>
        <authorList>
            <person name="Ho Y.S."/>
            <person name="Adroub S.A."/>
            <person name="Abadi M."/>
            <person name="Al Alwan B."/>
            <person name="Alkhateeb R."/>
            <person name="Gao G."/>
            <person name="Ragab A."/>
            <person name="Ali S."/>
            <person name="van Soolingen D."/>
            <person name="Bitter W."/>
            <person name="Pain A."/>
            <person name="Abdallah A.M."/>
        </authorList>
    </citation>
    <scope>NUCLEOTIDE SEQUENCE [LARGE SCALE GENOMIC DNA]</scope>
    <source>
        <strain evidence="2 3">ATCC 25954</strain>
    </source>
</reference>
<dbReference type="EMBL" id="ALQA01000013">
    <property type="protein sequence ID" value="EJZ10751.1"/>
    <property type="molecule type" value="Genomic_DNA"/>
</dbReference>
<keyword evidence="1" id="KW-0472">Membrane</keyword>
<protein>
    <recommendedName>
        <fullName evidence="4">Aminopeptidase</fullName>
    </recommendedName>
</protein>
<proteinExistence type="predicted"/>
<evidence type="ECO:0000256" key="1">
    <source>
        <dbReference type="SAM" id="Phobius"/>
    </source>
</evidence>
<dbReference type="PATRIC" id="fig|1194972.3.peg.1716"/>
<keyword evidence="1" id="KW-1133">Transmembrane helix</keyword>
<sequence length="113" mass="11499">MNAAMNARRMIMIAGVAVLLAGIIALLVPVSIPGPEGSISCGNGIAADLSQARDADSGNLANLPVLNEIVPHTDYAASCESALSSRRAWAIPVTVVGLVVLAGSFFVGGRVRT</sequence>
<evidence type="ECO:0000313" key="3">
    <source>
        <dbReference type="Proteomes" id="UP000006072"/>
    </source>
</evidence>
<comment type="caution">
    <text evidence="2">The sequence shown here is derived from an EMBL/GenBank/DDBJ whole genome shotgun (WGS) entry which is preliminary data.</text>
</comment>
<keyword evidence="3" id="KW-1185">Reference proteome</keyword>
<name>K0UVB8_MYCVA</name>
<keyword evidence="1" id="KW-0812">Transmembrane</keyword>
<feature type="transmembrane region" description="Helical" evidence="1">
    <location>
        <begin position="12"/>
        <end position="32"/>
    </location>
</feature>